<dbReference type="Proteomes" id="UP000015344">
    <property type="component" value="Unassembled WGS sequence"/>
</dbReference>
<evidence type="ECO:0000259" key="2">
    <source>
        <dbReference type="PROSITE" id="PS50943"/>
    </source>
</evidence>
<dbReference type="PROSITE" id="PS50943">
    <property type="entry name" value="HTH_CROC1"/>
    <property type="match status" value="1"/>
</dbReference>
<proteinExistence type="predicted"/>
<accession>S9SPP2</accession>
<dbReference type="Gene3D" id="1.10.260.40">
    <property type="entry name" value="lambda repressor-like DNA-binding domains"/>
    <property type="match status" value="1"/>
</dbReference>
<dbReference type="InterPro" id="IPR050807">
    <property type="entry name" value="TransReg_Diox_bact_type"/>
</dbReference>
<dbReference type="RefSeq" id="WP_021260069.1">
    <property type="nucleotide sequence ID" value="NZ_ATMT01000053.1"/>
</dbReference>
<evidence type="ECO:0000256" key="1">
    <source>
        <dbReference type="ARBA" id="ARBA00023125"/>
    </source>
</evidence>
<keyword evidence="1" id="KW-0238">DNA-binding</keyword>
<feature type="domain" description="HTH cro/C1-type" evidence="2">
    <location>
        <begin position="10"/>
        <end position="65"/>
    </location>
</feature>
<comment type="caution">
    <text evidence="3">The sequence shown here is derived from an EMBL/GenBank/DDBJ whole genome shotgun (WGS) entry which is preliminary data.</text>
</comment>
<dbReference type="GO" id="GO:0003677">
    <property type="term" value="F:DNA binding"/>
    <property type="evidence" value="ECO:0007669"/>
    <property type="project" value="UniProtKB-KW"/>
</dbReference>
<dbReference type="PANTHER" id="PTHR46797:SF1">
    <property type="entry name" value="METHYLPHOSPHONATE SYNTHASE"/>
    <property type="match status" value="1"/>
</dbReference>
<dbReference type="AlphaFoldDB" id="S9SPP2"/>
<dbReference type="eggNOG" id="COG1396">
    <property type="taxonomic scope" value="Bacteria"/>
</dbReference>
<dbReference type="PANTHER" id="PTHR46797">
    <property type="entry name" value="HTH-TYPE TRANSCRIPTIONAL REGULATOR"/>
    <property type="match status" value="1"/>
</dbReference>
<dbReference type="EMBL" id="ATMT01000053">
    <property type="protein sequence ID" value="EPY06659.1"/>
    <property type="molecule type" value="Genomic_DNA"/>
</dbReference>
<evidence type="ECO:0000313" key="3">
    <source>
        <dbReference type="EMBL" id="EPY06659.1"/>
    </source>
</evidence>
<dbReference type="InterPro" id="IPR010982">
    <property type="entry name" value="Lambda_DNA-bd_dom_sf"/>
</dbReference>
<gene>
    <name evidence="3" type="ORF">PAALTS15_13682</name>
</gene>
<name>S9SPP2_PAEAL</name>
<dbReference type="PATRIC" id="fig|1117108.3.peg.2839"/>
<dbReference type="InterPro" id="IPR001387">
    <property type="entry name" value="Cro/C1-type_HTH"/>
</dbReference>
<dbReference type="SMART" id="SM00530">
    <property type="entry name" value="HTH_XRE"/>
    <property type="match status" value="1"/>
</dbReference>
<evidence type="ECO:0000313" key="4">
    <source>
        <dbReference type="Proteomes" id="UP000015344"/>
    </source>
</evidence>
<sequence length="154" mass="17748">MNVSDFGVYLRKLREERELGVNQLATMSGVSNAQISRIEKGSRNAPKPETIKKLSKALKVPYEEMMSVAGYIKDDHQVKEDKPPYYALSPSDELDIAKELEKIMQNLESNEALTFYNEPMDEETKRLMQISVENSLRIAKEMAKKKFTPKKFRD</sequence>
<protein>
    <submittedName>
        <fullName evidence="3">Immunity repressor protein (Phage-like protein)</fullName>
    </submittedName>
</protein>
<dbReference type="Pfam" id="PF01381">
    <property type="entry name" value="HTH_3"/>
    <property type="match status" value="1"/>
</dbReference>
<dbReference type="CDD" id="cd00093">
    <property type="entry name" value="HTH_XRE"/>
    <property type="match status" value="1"/>
</dbReference>
<reference evidence="3 4" key="1">
    <citation type="submission" date="2013-05" db="EMBL/GenBank/DDBJ databases">
        <authorList>
            <person name="Strain E.A."/>
            <person name="Brown E."/>
            <person name="Allard M.W."/>
            <person name="Luo Y.L."/>
        </authorList>
    </citation>
    <scope>NUCLEOTIDE SEQUENCE [LARGE SCALE GENOMIC DNA]</scope>
    <source>
        <strain evidence="3 4">TS-15</strain>
    </source>
</reference>
<dbReference type="SUPFAM" id="SSF47413">
    <property type="entry name" value="lambda repressor-like DNA-binding domains"/>
    <property type="match status" value="1"/>
</dbReference>
<dbReference type="GO" id="GO:0005829">
    <property type="term" value="C:cytosol"/>
    <property type="evidence" value="ECO:0007669"/>
    <property type="project" value="TreeGrafter"/>
</dbReference>
<dbReference type="GO" id="GO:0003700">
    <property type="term" value="F:DNA-binding transcription factor activity"/>
    <property type="evidence" value="ECO:0007669"/>
    <property type="project" value="TreeGrafter"/>
</dbReference>
<organism evidence="3 4">
    <name type="scientific">Paenibacillus alvei TS-15</name>
    <dbReference type="NCBI Taxonomy" id="1117108"/>
    <lineage>
        <taxon>Bacteria</taxon>
        <taxon>Bacillati</taxon>
        <taxon>Bacillota</taxon>
        <taxon>Bacilli</taxon>
        <taxon>Bacillales</taxon>
        <taxon>Paenibacillaceae</taxon>
        <taxon>Paenibacillus</taxon>
    </lineage>
</organism>